<dbReference type="PANTHER" id="PTHR10464">
    <property type="entry name" value="UREA TRANSPORTER"/>
    <property type="match status" value="1"/>
</dbReference>
<comment type="similarity">
    <text evidence="2 9">Belongs to the urea transporter family.</text>
</comment>
<dbReference type="Gene3D" id="1.10.3430.10">
    <property type="entry name" value="Ammonium transporter AmtB like domains"/>
    <property type="match status" value="1"/>
</dbReference>
<accession>A0A452I650</accession>
<reference evidence="12" key="2">
    <citation type="submission" date="2025-08" db="UniProtKB">
        <authorList>
            <consortium name="Ensembl"/>
        </authorList>
    </citation>
    <scope>IDENTIFICATION</scope>
</reference>
<reference evidence="12" key="3">
    <citation type="submission" date="2025-09" db="UniProtKB">
        <authorList>
            <consortium name="Ensembl"/>
        </authorList>
    </citation>
    <scope>IDENTIFICATION</scope>
</reference>
<comment type="subcellular location">
    <subcellularLocation>
        <location evidence="1">Cell membrane</location>
        <topology evidence="1">Multi-pass membrane protein</topology>
    </subcellularLocation>
</comment>
<dbReference type="PIRSF" id="PIRSF016502">
    <property type="entry name" value="Urea_transporter"/>
    <property type="match status" value="1"/>
</dbReference>
<keyword evidence="13" id="KW-1185">Reference proteome</keyword>
<keyword evidence="3 9" id="KW-1003">Cell membrane</keyword>
<proteinExistence type="inferred from homology"/>
<feature type="transmembrane region" description="Helical" evidence="11">
    <location>
        <begin position="288"/>
        <end position="305"/>
    </location>
</feature>
<dbReference type="GO" id="GO:0015204">
    <property type="term" value="F:urea transmembrane transporter activity"/>
    <property type="evidence" value="ECO:0007669"/>
    <property type="project" value="InterPro"/>
</dbReference>
<evidence type="ECO:0000256" key="7">
    <source>
        <dbReference type="ARBA" id="ARBA00023180"/>
    </source>
</evidence>
<evidence type="ECO:0000256" key="10">
    <source>
        <dbReference type="PIRSR" id="PIRSR016502-1"/>
    </source>
</evidence>
<dbReference type="FunFam" id="1.10.3430.10:FF:000002">
    <property type="entry name" value="urea transporter 2"/>
    <property type="match status" value="1"/>
</dbReference>
<dbReference type="Ensembl" id="ENSGAGT00000026275.1">
    <property type="protein sequence ID" value="ENSGAGP00000023057.1"/>
    <property type="gene ID" value="ENSGAGG00000016853.1"/>
</dbReference>
<dbReference type="AlphaFoldDB" id="A0A452I650"/>
<dbReference type="Proteomes" id="UP000291020">
    <property type="component" value="Unassembled WGS sequence"/>
</dbReference>
<dbReference type="Pfam" id="PF03253">
    <property type="entry name" value="UT"/>
    <property type="match status" value="1"/>
</dbReference>
<evidence type="ECO:0000256" key="11">
    <source>
        <dbReference type="SAM" id="Phobius"/>
    </source>
</evidence>
<comment type="catalytic activity">
    <reaction evidence="8">
        <text>urea(in) = urea(out)</text>
        <dbReference type="Rhea" id="RHEA:32799"/>
        <dbReference type="ChEBI" id="CHEBI:16199"/>
    </reaction>
</comment>
<keyword evidence="7" id="KW-0325">Glycoprotein</keyword>
<dbReference type="GO" id="GO:0005886">
    <property type="term" value="C:plasma membrane"/>
    <property type="evidence" value="ECO:0007669"/>
    <property type="project" value="UniProtKB-SubCell"/>
</dbReference>
<dbReference type="InterPro" id="IPR004937">
    <property type="entry name" value="Urea_transporter"/>
</dbReference>
<evidence type="ECO:0000256" key="8">
    <source>
        <dbReference type="ARBA" id="ARBA00033993"/>
    </source>
</evidence>
<sequence length="376" mass="40966">MRTVITFYPFMKKDLKGNMAPETKITEEKNVSYIMGGMNMSEDKPLVFQFIDWVLRGTSQLMCVNNPLSGFLMIAGFLVQNPWWALTGCLGTSVSTLAALLLSQDRSAIETGLHGYNGTLLGLLIAVFSNKGDYYWWLLLPVVVTSMACPVLSSALDSVFSKWDLPVLTLPFNIAVSLYLAATGHYNLFFPTTLIQPVTPVPNITWSEIELLKSIPVGISQLFGCDNPWTGGIFLLAVFVASPLICLYAAVGSAVGMLAGLTAAGYNSVLSCIAIGGIFYAPAWQTHLLAVACAFFCAYLGAALANSLSVFGIPACTWPFCFSTFLFLLLTTDNSAIYKLPLCKVTYPEANRVYYLAVERNRKATVMTKQQSNMAS</sequence>
<keyword evidence="5 11" id="KW-1133">Transmembrane helix</keyword>
<keyword evidence="4 11" id="KW-0812">Transmembrane</keyword>
<evidence type="ECO:0000256" key="3">
    <source>
        <dbReference type="ARBA" id="ARBA00022475"/>
    </source>
</evidence>
<feature type="transmembrane region" description="Helical" evidence="11">
    <location>
        <begin position="109"/>
        <end position="128"/>
    </location>
</feature>
<evidence type="ECO:0000256" key="5">
    <source>
        <dbReference type="ARBA" id="ARBA00022989"/>
    </source>
</evidence>
<keyword evidence="9" id="KW-0813">Transport</keyword>
<name>A0A452I650_9SAUR</name>
<feature type="transmembrane region" description="Helical" evidence="11">
    <location>
        <begin position="311"/>
        <end position="330"/>
    </location>
</feature>
<feature type="site" description="Important for channel permeability" evidence="10">
    <location>
        <position position="317"/>
    </location>
</feature>
<organism evidence="12 13">
    <name type="scientific">Gopherus agassizii</name>
    <name type="common">Agassiz's desert tortoise</name>
    <dbReference type="NCBI Taxonomy" id="38772"/>
    <lineage>
        <taxon>Eukaryota</taxon>
        <taxon>Metazoa</taxon>
        <taxon>Chordata</taxon>
        <taxon>Craniata</taxon>
        <taxon>Vertebrata</taxon>
        <taxon>Euteleostomi</taxon>
        <taxon>Archelosauria</taxon>
        <taxon>Testudinata</taxon>
        <taxon>Testudines</taxon>
        <taxon>Cryptodira</taxon>
        <taxon>Durocryptodira</taxon>
        <taxon>Testudinoidea</taxon>
        <taxon>Testudinidae</taxon>
        <taxon>Gopherus</taxon>
    </lineage>
</organism>
<evidence type="ECO:0000256" key="2">
    <source>
        <dbReference type="ARBA" id="ARBA00005914"/>
    </source>
</evidence>
<evidence type="ECO:0000256" key="4">
    <source>
        <dbReference type="ARBA" id="ARBA00022692"/>
    </source>
</evidence>
<evidence type="ECO:0000313" key="13">
    <source>
        <dbReference type="Proteomes" id="UP000291020"/>
    </source>
</evidence>
<protein>
    <recommendedName>
        <fullName evidence="9">Urea transporter</fullName>
    </recommendedName>
</protein>
<feature type="transmembrane region" description="Helical" evidence="11">
    <location>
        <begin position="134"/>
        <end position="156"/>
    </location>
</feature>
<feature type="transmembrane region" description="Helical" evidence="11">
    <location>
        <begin position="257"/>
        <end position="281"/>
    </location>
</feature>
<feature type="transmembrane region" description="Helical" evidence="11">
    <location>
        <begin position="229"/>
        <end position="251"/>
    </location>
</feature>
<reference evidence="13" key="1">
    <citation type="journal article" date="2017" name="PLoS ONE">
        <title>The Agassiz's desert tortoise genome provides a resource for the conservation of a threatened species.</title>
        <authorList>
            <person name="Tollis M."/>
            <person name="DeNardo D.F."/>
            <person name="Cornelius J.A."/>
            <person name="Dolby G.A."/>
            <person name="Edwards T."/>
            <person name="Henen B.T."/>
            <person name="Karl A.E."/>
            <person name="Murphy R.W."/>
            <person name="Kusumi K."/>
        </authorList>
    </citation>
    <scope>NUCLEOTIDE SEQUENCE [LARGE SCALE GENOMIC DNA]</scope>
</reference>
<keyword evidence="6 9" id="KW-0472">Membrane</keyword>
<evidence type="ECO:0000256" key="6">
    <source>
        <dbReference type="ARBA" id="ARBA00023136"/>
    </source>
</evidence>
<evidence type="ECO:0000256" key="9">
    <source>
        <dbReference type="PIRNR" id="PIRNR016502"/>
    </source>
</evidence>
<evidence type="ECO:0000313" key="12">
    <source>
        <dbReference type="Ensembl" id="ENSGAGP00000023057.1"/>
    </source>
</evidence>
<evidence type="ECO:0000256" key="1">
    <source>
        <dbReference type="ARBA" id="ARBA00004651"/>
    </source>
</evidence>
<dbReference type="InterPro" id="IPR029020">
    <property type="entry name" value="Ammonium/urea_transptr"/>
</dbReference>
<dbReference type="PANTHER" id="PTHR10464:SF4">
    <property type="entry name" value="UREA TRANSPORTER"/>
    <property type="match status" value="1"/>
</dbReference>